<dbReference type="PROSITE" id="PS51857">
    <property type="entry name" value="CSD_2"/>
    <property type="match status" value="1"/>
</dbReference>
<evidence type="ECO:0000313" key="3">
    <source>
        <dbReference type="EMBL" id="QII10209.1"/>
    </source>
</evidence>
<dbReference type="EMBL" id="CT573072">
    <property type="protein sequence ID" value="CAJ72414.1"/>
    <property type="molecule type" value="Genomic_DNA"/>
</dbReference>
<reference evidence="4" key="4">
    <citation type="submission" date="2017-10" db="EMBL/GenBank/DDBJ databases">
        <authorList>
            <person name="Banno H."/>
            <person name="Chua N.-H."/>
        </authorList>
    </citation>
    <scope>NUCLEOTIDE SEQUENCE [LARGE SCALE GENOMIC DNA]</scope>
    <source>
        <strain evidence="4">Kuenenia_mbr1_ru-nijmegen</strain>
    </source>
</reference>
<organism evidence="2">
    <name type="scientific">Kuenenia stuttgartiensis</name>
    <dbReference type="NCBI Taxonomy" id="174633"/>
    <lineage>
        <taxon>Bacteria</taxon>
        <taxon>Pseudomonadati</taxon>
        <taxon>Planctomycetota</taxon>
        <taxon>Candidatus Brocadiia</taxon>
        <taxon>Candidatus Brocadiales</taxon>
        <taxon>Candidatus Brocadiaceae</taxon>
        <taxon>Candidatus Kuenenia</taxon>
    </lineage>
</organism>
<dbReference type="Proteomes" id="UP000501926">
    <property type="component" value="Chromosome"/>
</dbReference>
<evidence type="ECO:0000313" key="5">
    <source>
        <dbReference type="Proteomes" id="UP000221734"/>
    </source>
</evidence>
<dbReference type="Pfam" id="PF00313">
    <property type="entry name" value="CSD"/>
    <property type="match status" value="1"/>
</dbReference>
<dbReference type="EMBL" id="CP049055">
    <property type="protein sequence ID" value="QII10209.1"/>
    <property type="molecule type" value="Genomic_DNA"/>
</dbReference>
<evidence type="ECO:0000313" key="2">
    <source>
        <dbReference type="EMBL" id="CAJ72414.1"/>
    </source>
</evidence>
<dbReference type="Gene3D" id="2.40.50.140">
    <property type="entry name" value="Nucleic acid-binding proteins"/>
    <property type="match status" value="1"/>
</dbReference>
<reference evidence="2" key="2">
    <citation type="submission" date="2006-01" db="EMBL/GenBank/DDBJ databases">
        <authorList>
            <person name="Genoscope"/>
        </authorList>
    </citation>
    <scope>NUCLEOTIDE SEQUENCE</scope>
</reference>
<dbReference type="InterPro" id="IPR012340">
    <property type="entry name" value="NA-bd_OB-fold"/>
</dbReference>
<protein>
    <recommendedName>
        <fullName evidence="1">CSD domain-containing protein</fullName>
    </recommendedName>
</protein>
<evidence type="ECO:0000313" key="6">
    <source>
        <dbReference type="Proteomes" id="UP000501926"/>
    </source>
</evidence>
<reference evidence="2" key="1">
    <citation type="journal article" date="2006" name="Nature">
        <title>Deciphering the evolution and metabolism of an anammox bacterium from a community genome.</title>
        <authorList>
            <person name="Strous M."/>
            <person name="Pelletier E."/>
            <person name="Mangenot S."/>
            <person name="Rattei T."/>
            <person name="Lehner A."/>
            <person name="Taylor M.W."/>
            <person name="Horn M."/>
            <person name="Daims H."/>
            <person name="Bartol-Mavel D."/>
            <person name="Wincker P."/>
            <person name="Barbe V."/>
            <person name="Fonknechten N."/>
            <person name="Vallenet D."/>
            <person name="Segurens B."/>
            <person name="Schenowitz-Truong C."/>
            <person name="Medigue C."/>
            <person name="Collingro A."/>
            <person name="Snel B."/>
            <person name="Dutilh B.E."/>
            <person name="OpDenCamp H.J.M."/>
            <person name="vanDerDrift C."/>
            <person name="Cirpus I."/>
            <person name="vanDePas-Schoonen K.T."/>
            <person name="Harhangi H.R."/>
            <person name="vanNiftrik L."/>
            <person name="Schmid M."/>
            <person name="Keltjens J."/>
            <person name="vanDeVossenberg J."/>
            <person name="Kartal B."/>
            <person name="Meier H."/>
            <person name="Frishman D."/>
            <person name="Huynen M.A."/>
            <person name="Mewes H."/>
            <person name="Weissenbach J."/>
            <person name="Jetten M.S.M."/>
            <person name="Wagner M."/>
            <person name="LePaslier D."/>
        </authorList>
    </citation>
    <scope>NUCLEOTIDE SEQUENCE</scope>
</reference>
<dbReference type="Pfam" id="PF02482">
    <property type="entry name" value="Ribosomal_S30AE"/>
    <property type="match status" value="1"/>
</dbReference>
<keyword evidence="5" id="KW-1185">Reference proteome</keyword>
<reference evidence="5" key="3">
    <citation type="submission" date="2017-10" db="EMBL/GenBank/DDBJ databases">
        <authorList>
            <person name="Frank J."/>
        </authorList>
    </citation>
    <scope>NUCLEOTIDE SEQUENCE [LARGE SCALE GENOMIC DNA]</scope>
</reference>
<dbReference type="EMBL" id="LT934425">
    <property type="protein sequence ID" value="SOH03925.1"/>
    <property type="molecule type" value="Genomic_DNA"/>
</dbReference>
<dbReference type="Gene3D" id="3.30.160.100">
    <property type="entry name" value="Ribosome hibernation promotion factor-like"/>
    <property type="match status" value="1"/>
</dbReference>
<dbReference type="AlphaFoldDB" id="Q1PZB4"/>
<dbReference type="RefSeq" id="WP_099324680.1">
    <property type="nucleotide sequence ID" value="NZ_CP049055.1"/>
</dbReference>
<dbReference type="InterPro" id="IPR003489">
    <property type="entry name" value="RHF/RaiA"/>
</dbReference>
<dbReference type="InterPro" id="IPR036567">
    <property type="entry name" value="RHF-like"/>
</dbReference>
<dbReference type="KEGG" id="kst:KSMBR1_1426"/>
<dbReference type="SUPFAM" id="SSF69754">
    <property type="entry name" value="Ribosome binding protein Y (YfiA homologue)"/>
    <property type="match status" value="1"/>
</dbReference>
<dbReference type="GO" id="GO:0003676">
    <property type="term" value="F:nucleic acid binding"/>
    <property type="evidence" value="ECO:0007669"/>
    <property type="project" value="InterPro"/>
</dbReference>
<dbReference type="Proteomes" id="UP000221734">
    <property type="component" value="Chromosome Kuenenia_stuttgartiensis_MBR1"/>
</dbReference>
<sequence length="176" mass="20324">MNFLLEIVARDFDLTEANKADIHKYAEKLDAAYDRIIRCRVVVEALRHREHKGLFYNVKVVVTIPGTELVIKRKPNEDFHLAVKDSFNAMRRKLEDFVVQRSGKVKHHEEIPIAHISNLFPEEGYGFITSADGREIYFHKNSVLNHDFARLEKGMEVRFSEELGEKGPQASSLTVM</sequence>
<name>Q1PZB4_KUEST</name>
<dbReference type="SUPFAM" id="SSF50249">
    <property type="entry name" value="Nucleic acid-binding proteins"/>
    <property type="match status" value="1"/>
</dbReference>
<dbReference type="OrthoDB" id="9782252at2"/>
<evidence type="ECO:0000259" key="1">
    <source>
        <dbReference type="PROSITE" id="PS51857"/>
    </source>
</evidence>
<accession>Q1PZB4</accession>
<evidence type="ECO:0000313" key="4">
    <source>
        <dbReference type="EMBL" id="SOH03925.1"/>
    </source>
</evidence>
<gene>
    <name evidence="3" type="ORF">KsCSTR_08300</name>
    <name evidence="4" type="ORF">KSMBR1_1426</name>
    <name evidence="2" type="ORF">kustd1669</name>
</gene>
<feature type="domain" description="CSD" evidence="1">
    <location>
        <begin position="111"/>
        <end position="175"/>
    </location>
</feature>
<reference evidence="3 6" key="5">
    <citation type="submission" date="2020-02" db="EMBL/GenBank/DDBJ databases">
        <title>Newly sequenced genome of strain CSTR1 showed variability in Candidatus Kuenenia stuttgartiensis genomes.</title>
        <authorList>
            <person name="Ding C."/>
            <person name="Adrian L."/>
        </authorList>
    </citation>
    <scope>NUCLEOTIDE SEQUENCE [LARGE SCALE GENOMIC DNA]</scope>
    <source>
        <strain evidence="3 6">CSTR1</strain>
    </source>
</reference>
<dbReference type="InterPro" id="IPR002059">
    <property type="entry name" value="CSP_DNA-bd"/>
</dbReference>
<proteinExistence type="predicted"/>